<proteinExistence type="predicted"/>
<reference evidence="1" key="2">
    <citation type="submission" date="2022-06" db="UniProtKB">
        <authorList>
            <consortium name="EnsemblMetazoa"/>
        </authorList>
    </citation>
    <scope>IDENTIFICATION</scope>
    <source>
        <strain evidence="1">PS312</strain>
    </source>
</reference>
<keyword evidence="2" id="KW-1185">Reference proteome</keyword>
<gene>
    <name evidence="1" type="primary">WBGene00277272</name>
</gene>
<organism evidence="1 2">
    <name type="scientific">Pristionchus pacificus</name>
    <name type="common">Parasitic nematode worm</name>
    <dbReference type="NCBI Taxonomy" id="54126"/>
    <lineage>
        <taxon>Eukaryota</taxon>
        <taxon>Metazoa</taxon>
        <taxon>Ecdysozoa</taxon>
        <taxon>Nematoda</taxon>
        <taxon>Chromadorea</taxon>
        <taxon>Rhabditida</taxon>
        <taxon>Rhabditina</taxon>
        <taxon>Diplogasteromorpha</taxon>
        <taxon>Diplogasteroidea</taxon>
        <taxon>Neodiplogasteridae</taxon>
        <taxon>Pristionchus</taxon>
    </lineage>
</organism>
<accession>A0A8R1YXQ8</accession>
<sequence>MGLSEGIEVRTGRDASIGGVTVLMNVEAVKAGDVVLMVKAHLPDRYLKPTLVYETTRGYTLSLRVSNCAPRISPYSLDTK</sequence>
<reference evidence="2" key="1">
    <citation type="journal article" date="2008" name="Nat. Genet.">
        <title>The Pristionchus pacificus genome provides a unique perspective on nematode lifestyle and parasitism.</title>
        <authorList>
            <person name="Dieterich C."/>
            <person name="Clifton S.W."/>
            <person name="Schuster L.N."/>
            <person name="Chinwalla A."/>
            <person name="Delehaunty K."/>
            <person name="Dinkelacker I."/>
            <person name="Fulton L."/>
            <person name="Fulton R."/>
            <person name="Godfrey J."/>
            <person name="Minx P."/>
            <person name="Mitreva M."/>
            <person name="Roeseler W."/>
            <person name="Tian H."/>
            <person name="Witte H."/>
            <person name="Yang S.P."/>
            <person name="Wilson R.K."/>
            <person name="Sommer R.J."/>
        </authorList>
    </citation>
    <scope>NUCLEOTIDE SEQUENCE [LARGE SCALE GENOMIC DNA]</scope>
    <source>
        <strain evidence="2">PS312</strain>
    </source>
</reference>
<accession>A0A2A6BCX9</accession>
<dbReference type="Proteomes" id="UP000005239">
    <property type="component" value="Unassembled WGS sequence"/>
</dbReference>
<evidence type="ECO:0000313" key="1">
    <source>
        <dbReference type="EnsemblMetazoa" id="PPA38903.1"/>
    </source>
</evidence>
<dbReference type="EnsemblMetazoa" id="PPA38903.1">
    <property type="protein sequence ID" value="PPA38903.1"/>
    <property type="gene ID" value="WBGene00277272"/>
</dbReference>
<evidence type="ECO:0000313" key="2">
    <source>
        <dbReference type="Proteomes" id="UP000005239"/>
    </source>
</evidence>
<dbReference type="AlphaFoldDB" id="A0A2A6BCX9"/>
<name>A0A2A6BCX9_PRIPA</name>
<protein>
    <submittedName>
        <fullName evidence="1">Uncharacterized protein</fullName>
    </submittedName>
</protein>